<dbReference type="RefSeq" id="WP_272182207.1">
    <property type="nucleotide sequence ID" value="NZ_JAQOMS010000002.1"/>
</dbReference>
<evidence type="ECO:0000259" key="1">
    <source>
        <dbReference type="Pfam" id="PF20250"/>
    </source>
</evidence>
<dbReference type="EMBL" id="JAQOMS010000002">
    <property type="protein sequence ID" value="MDC2891179.1"/>
    <property type="molecule type" value="Genomic_DNA"/>
</dbReference>
<dbReference type="PANTHER" id="PTHR38032:SF1">
    <property type="entry name" value="RNA-BINDING PROTEIN KHPB N-TERMINAL DOMAIN-CONTAINING PROTEIN"/>
    <property type="match status" value="1"/>
</dbReference>
<keyword evidence="3" id="KW-1185">Reference proteome</keyword>
<dbReference type="InterPro" id="IPR046866">
    <property type="entry name" value="FapA_N"/>
</dbReference>
<proteinExistence type="predicted"/>
<dbReference type="Pfam" id="PF03961">
    <property type="entry name" value="FapA"/>
    <property type="match status" value="1"/>
</dbReference>
<dbReference type="PANTHER" id="PTHR38032">
    <property type="entry name" value="POLYMERASE-RELATED"/>
    <property type="match status" value="1"/>
</dbReference>
<dbReference type="InterPro" id="IPR005646">
    <property type="entry name" value="FapA"/>
</dbReference>
<dbReference type="Pfam" id="PF20250">
    <property type="entry name" value="FapA_N"/>
    <property type="match status" value="1"/>
</dbReference>
<name>A0ABT5FJ06_9GAMM</name>
<accession>A0ABT5FJ06</accession>
<comment type="caution">
    <text evidence="2">The sequence shown here is derived from an EMBL/GenBank/DDBJ whole genome shotgun (WGS) entry which is preliminary data.</text>
</comment>
<evidence type="ECO:0000313" key="2">
    <source>
        <dbReference type="EMBL" id="MDC2891179.1"/>
    </source>
</evidence>
<evidence type="ECO:0000313" key="3">
    <source>
        <dbReference type="Proteomes" id="UP001528411"/>
    </source>
</evidence>
<dbReference type="InterPro" id="IPR046865">
    <property type="entry name" value="FapA_b_solenoid"/>
</dbReference>
<gene>
    <name evidence="2" type="ORF">PN838_23570</name>
</gene>
<organism evidence="2 3">
    <name type="scientific">Psychrosphaera algicola</name>
    <dbReference type="NCBI Taxonomy" id="3023714"/>
    <lineage>
        <taxon>Bacteria</taxon>
        <taxon>Pseudomonadati</taxon>
        <taxon>Pseudomonadota</taxon>
        <taxon>Gammaproteobacteria</taxon>
        <taxon>Alteromonadales</taxon>
        <taxon>Pseudoalteromonadaceae</taxon>
        <taxon>Psychrosphaera</taxon>
    </lineage>
</organism>
<reference evidence="2 3" key="1">
    <citation type="submission" date="2023-01" db="EMBL/GenBank/DDBJ databases">
        <title>Psychrosphaera sp. nov., isolated from marine algae.</title>
        <authorList>
            <person name="Bayburt H."/>
            <person name="Choi B.J."/>
            <person name="Kim J.M."/>
            <person name="Choi D.G."/>
            <person name="Jeon C.O."/>
        </authorList>
    </citation>
    <scope>NUCLEOTIDE SEQUENCE [LARGE SCALE GENOMIC DNA]</scope>
    <source>
        <strain evidence="2 3">G1-22</strain>
    </source>
</reference>
<sequence length="370" mass="39868">MQHIDFIAKNDDLLVSVTLTGGERKVTADDVANALRQSSYGKLPIDDTVVEDFVVQCEFELSQLEENETSLPITVPLAKVANAEIQITVSRDEMSAEAEVINAIGGKSINFEMVKQACVDAGIRFGLKTSLVERLLKMCREAEPREVVISEVAVGKPAVDGRNARFKPLVTIFSETVRRPKENAKGSVDLRDLGEINTVGKGQAILRKIPFTEGTVGRNVLGEELLPVPGKDQELVVSPSTAISSKEASILVARKTGMVRFNGRVMEVDDVISYQQLDPKQGNVKFKGSVVIKGDVAPDMKIIATGDVIVGGFVECSTIKCGGDLTIMSGASGRQVEDEYNCKLSSGANIHLAFANQCEITAKGLVTISR</sequence>
<feature type="domain" description="Flagellar Assembly Protein A N-terminal region" evidence="1">
    <location>
        <begin position="85"/>
        <end position="262"/>
    </location>
</feature>
<protein>
    <submittedName>
        <fullName evidence="2">FapA family protein</fullName>
    </submittedName>
</protein>
<dbReference type="Proteomes" id="UP001528411">
    <property type="component" value="Unassembled WGS sequence"/>
</dbReference>